<evidence type="ECO:0000313" key="2">
    <source>
        <dbReference type="Proteomes" id="UP000614811"/>
    </source>
</evidence>
<dbReference type="InterPro" id="IPR021974">
    <property type="entry name" value="DUF3581"/>
</dbReference>
<organism evidence="1 2">
    <name type="scientific">Arenicella chitinivorans</name>
    <dbReference type="NCBI Taxonomy" id="1329800"/>
    <lineage>
        <taxon>Bacteria</taxon>
        <taxon>Pseudomonadati</taxon>
        <taxon>Pseudomonadota</taxon>
        <taxon>Gammaproteobacteria</taxon>
        <taxon>Arenicellales</taxon>
        <taxon>Arenicellaceae</taxon>
        <taxon>Arenicella</taxon>
    </lineage>
</organism>
<dbReference type="EMBL" id="BMXA01000004">
    <property type="protein sequence ID" value="GHA13150.1"/>
    <property type="molecule type" value="Genomic_DNA"/>
</dbReference>
<name>A0A918RXL1_9GAMM</name>
<protein>
    <recommendedName>
        <fullName evidence="3">DUF3581 family protein</fullName>
    </recommendedName>
</protein>
<dbReference type="Pfam" id="PF12119">
    <property type="entry name" value="DUF3581"/>
    <property type="match status" value="1"/>
</dbReference>
<dbReference type="AlphaFoldDB" id="A0A918RXL1"/>
<sequence>MKLLQPYNTPVDDHRVQISATQGSQFAKQVAGDYNPIHDPESSRFCVPGDLLFALALSRYGARQSMQFQFLELIAGDSVLTFPVLGDDGGAVDIVNDRNKPVMAMQAGGDVIRDTDKIEAIVQEYVAFSGHNFPHILLPLIQQHNVMVNPKRPLVIYERMAFELAHTNFQTLTLELTNSQLDIEGKRGRATLEFEFKDKDKVIGAGSKALLLSGLRPYDADVMNKVRDDYLARVAADRAD</sequence>
<accession>A0A918RXL1</accession>
<dbReference type="RefSeq" id="WP_189401355.1">
    <property type="nucleotide sequence ID" value="NZ_BMXA01000004.1"/>
</dbReference>
<reference evidence="1" key="2">
    <citation type="submission" date="2020-09" db="EMBL/GenBank/DDBJ databases">
        <authorList>
            <person name="Sun Q."/>
            <person name="Kim S."/>
        </authorList>
    </citation>
    <scope>NUCLEOTIDE SEQUENCE</scope>
    <source>
        <strain evidence="1">KCTC 12711</strain>
    </source>
</reference>
<keyword evidence="2" id="KW-1185">Reference proteome</keyword>
<comment type="caution">
    <text evidence="1">The sequence shown here is derived from an EMBL/GenBank/DDBJ whole genome shotgun (WGS) entry which is preliminary data.</text>
</comment>
<dbReference type="Proteomes" id="UP000614811">
    <property type="component" value="Unassembled WGS sequence"/>
</dbReference>
<evidence type="ECO:0000313" key="1">
    <source>
        <dbReference type="EMBL" id="GHA13150.1"/>
    </source>
</evidence>
<evidence type="ECO:0008006" key="3">
    <source>
        <dbReference type="Google" id="ProtNLM"/>
    </source>
</evidence>
<reference evidence="1" key="1">
    <citation type="journal article" date="2014" name="Int. J. Syst. Evol. Microbiol.">
        <title>Complete genome sequence of Corynebacterium casei LMG S-19264T (=DSM 44701T), isolated from a smear-ripened cheese.</title>
        <authorList>
            <consortium name="US DOE Joint Genome Institute (JGI-PGF)"/>
            <person name="Walter F."/>
            <person name="Albersmeier A."/>
            <person name="Kalinowski J."/>
            <person name="Ruckert C."/>
        </authorList>
    </citation>
    <scope>NUCLEOTIDE SEQUENCE</scope>
    <source>
        <strain evidence="1">KCTC 12711</strain>
    </source>
</reference>
<gene>
    <name evidence="1" type="ORF">GCM10008090_23590</name>
</gene>
<proteinExistence type="predicted"/>